<dbReference type="EMBL" id="JAIWYP010000005">
    <property type="protein sequence ID" value="KAH3818171.1"/>
    <property type="molecule type" value="Genomic_DNA"/>
</dbReference>
<dbReference type="AlphaFoldDB" id="A0A9D4GMK7"/>
<keyword evidence="2" id="KW-1185">Reference proteome</keyword>
<dbReference type="Proteomes" id="UP000828390">
    <property type="component" value="Unassembled WGS sequence"/>
</dbReference>
<gene>
    <name evidence="1" type="ORF">DPMN_119767</name>
</gene>
<reference evidence="1" key="1">
    <citation type="journal article" date="2019" name="bioRxiv">
        <title>The Genome of the Zebra Mussel, Dreissena polymorpha: A Resource for Invasive Species Research.</title>
        <authorList>
            <person name="McCartney M.A."/>
            <person name="Auch B."/>
            <person name="Kono T."/>
            <person name="Mallez S."/>
            <person name="Zhang Y."/>
            <person name="Obille A."/>
            <person name="Becker A."/>
            <person name="Abrahante J.E."/>
            <person name="Garbe J."/>
            <person name="Badalamenti J.P."/>
            <person name="Herman A."/>
            <person name="Mangelson H."/>
            <person name="Liachko I."/>
            <person name="Sullivan S."/>
            <person name="Sone E.D."/>
            <person name="Koren S."/>
            <person name="Silverstein K.A.T."/>
            <person name="Beckman K.B."/>
            <person name="Gohl D.M."/>
        </authorList>
    </citation>
    <scope>NUCLEOTIDE SEQUENCE</scope>
    <source>
        <strain evidence="1">Duluth1</strain>
        <tissue evidence="1">Whole animal</tissue>
    </source>
</reference>
<comment type="caution">
    <text evidence="1">The sequence shown here is derived from an EMBL/GenBank/DDBJ whole genome shotgun (WGS) entry which is preliminary data.</text>
</comment>
<evidence type="ECO:0000313" key="2">
    <source>
        <dbReference type="Proteomes" id="UP000828390"/>
    </source>
</evidence>
<sequence length="68" mass="7627">MFLEYDPSLNMCSVCSAVNLMRPESVRVFIEGSLALDLPARLCRLDGGFALAEYGFRPICVRHSSYHT</sequence>
<accession>A0A9D4GMK7</accession>
<protein>
    <submittedName>
        <fullName evidence="1">Uncharacterized protein</fullName>
    </submittedName>
</protein>
<organism evidence="1 2">
    <name type="scientific">Dreissena polymorpha</name>
    <name type="common">Zebra mussel</name>
    <name type="synonym">Mytilus polymorpha</name>
    <dbReference type="NCBI Taxonomy" id="45954"/>
    <lineage>
        <taxon>Eukaryota</taxon>
        <taxon>Metazoa</taxon>
        <taxon>Spiralia</taxon>
        <taxon>Lophotrochozoa</taxon>
        <taxon>Mollusca</taxon>
        <taxon>Bivalvia</taxon>
        <taxon>Autobranchia</taxon>
        <taxon>Heteroconchia</taxon>
        <taxon>Euheterodonta</taxon>
        <taxon>Imparidentia</taxon>
        <taxon>Neoheterodontei</taxon>
        <taxon>Myida</taxon>
        <taxon>Dreissenoidea</taxon>
        <taxon>Dreissenidae</taxon>
        <taxon>Dreissena</taxon>
    </lineage>
</organism>
<reference evidence="1" key="2">
    <citation type="submission" date="2020-11" db="EMBL/GenBank/DDBJ databases">
        <authorList>
            <person name="McCartney M.A."/>
            <person name="Auch B."/>
            <person name="Kono T."/>
            <person name="Mallez S."/>
            <person name="Becker A."/>
            <person name="Gohl D.M."/>
            <person name="Silverstein K.A.T."/>
            <person name="Koren S."/>
            <person name="Bechman K.B."/>
            <person name="Herman A."/>
            <person name="Abrahante J.E."/>
            <person name="Garbe J."/>
        </authorList>
    </citation>
    <scope>NUCLEOTIDE SEQUENCE</scope>
    <source>
        <strain evidence="1">Duluth1</strain>
        <tissue evidence="1">Whole animal</tissue>
    </source>
</reference>
<proteinExistence type="predicted"/>
<evidence type="ECO:0000313" key="1">
    <source>
        <dbReference type="EMBL" id="KAH3818171.1"/>
    </source>
</evidence>
<name>A0A9D4GMK7_DREPO</name>